<keyword evidence="1" id="KW-1133">Transmembrane helix</keyword>
<dbReference type="SMART" id="SM00408">
    <property type="entry name" value="IGc2"/>
    <property type="match status" value="8"/>
</dbReference>
<feature type="domain" description="Ig-like" evidence="2">
    <location>
        <begin position="637"/>
        <end position="726"/>
    </location>
</feature>
<dbReference type="InParanoid" id="A0A6I8S974"/>
<sequence>MNVSFTSVIKGTPPFKVLWFKGSSELTSGPTYAIKLKDYVAVLELYELDTINSGDYTCVVSNDAGKDSCTTRLFVKEPATFVKKIKDYSVETGKPIILESIYTGTPPIYVTWEKNGAEISQSENCNLTTTEKSCILEVLSSTKEDDGEYTCRIENEAGQDVSQALVTVLEPPYFVTKLEDIETTVGDSTSLQCQVGGTPEIQVSWYKGDTKLRSTPGCKVYFSNNVATLAFSKVDKNDSAEYICKAENSVGHASSKAVLTVQDRQLPPSFARKMKDIEETIGKPVKFDCRINGSEPIEVSWYKDGVLLTDDNNVQISFVNNVASLRILEAEMAHTGQYSCTAMNSVGTATSTAKLTITEPPVFSKKPTPVEVLKGVDVNFECELLGTPPFEVAWFKDRRQIRSSKKYKVSSKESLARLHVLSVDSSDIGEYQCKAVNEVGSDNCVSAIKFKEPPRFVKKLSDVSCLIGEATELQATTEGSQPISITWLKDKGDIVRESENIKISYVNNVAALQIASTESSSSGKYTCQAVNEVGMRECAAMLSIIEPATIIEKPEPTRVTAGETCSLECTVAGSPELVTKWYKNAKELKSDKKYSINNVCALTVNDLGSSDVGTFTCKASNVAGDDECSASLTVQAPATFVKKLNDSNVESGKPITLECTYTGSPTIMVNWKKNGKDLRQSERCSITTTEKSCILEIFSATQEDDGEYTCHVENEAGHDTCSALLSVLGLYLFGIYCFINTYTGIFFY</sequence>
<feature type="transmembrane region" description="Helical" evidence="1">
    <location>
        <begin position="723"/>
        <end position="747"/>
    </location>
</feature>
<dbReference type="SMART" id="SM00409">
    <property type="entry name" value="IG"/>
    <property type="match status" value="8"/>
</dbReference>
<evidence type="ECO:0000259" key="2">
    <source>
        <dbReference type="PROSITE" id="PS50835"/>
    </source>
</evidence>
<dbReference type="Pfam" id="PF07679">
    <property type="entry name" value="I-set"/>
    <property type="match status" value="8"/>
</dbReference>
<reference evidence="3" key="2">
    <citation type="submission" date="2020-05" db="UniProtKB">
        <authorList>
            <consortium name="Ensembl"/>
        </authorList>
    </citation>
    <scope>IDENTIFICATION</scope>
</reference>
<dbReference type="SUPFAM" id="SSF48726">
    <property type="entry name" value="Immunoglobulin"/>
    <property type="match status" value="8"/>
</dbReference>
<keyword evidence="1" id="KW-0472">Membrane</keyword>
<dbReference type="Gene3D" id="2.60.40.10">
    <property type="entry name" value="Immunoglobulins"/>
    <property type="match status" value="8"/>
</dbReference>
<dbReference type="CDD" id="cd00096">
    <property type="entry name" value="Ig"/>
    <property type="match status" value="3"/>
</dbReference>
<evidence type="ECO:0000313" key="3">
    <source>
        <dbReference type="Ensembl" id="ENSXETP00000089207"/>
    </source>
</evidence>
<dbReference type="Bgee" id="ENSXETG00000037882">
    <property type="expression patterns" value="Expressed in skeletal muscle tissue and 2 other cell types or tissues"/>
</dbReference>
<dbReference type="InterPro" id="IPR013783">
    <property type="entry name" value="Ig-like_fold"/>
</dbReference>
<dbReference type="InterPro" id="IPR036179">
    <property type="entry name" value="Ig-like_dom_sf"/>
</dbReference>
<protein>
    <recommendedName>
        <fullName evidence="2">Ig-like domain-containing protein</fullName>
    </recommendedName>
</protein>
<dbReference type="InterPro" id="IPR003598">
    <property type="entry name" value="Ig_sub2"/>
</dbReference>
<proteinExistence type="predicted"/>
<dbReference type="PROSITE" id="PS50835">
    <property type="entry name" value="IG_LIKE"/>
    <property type="match status" value="8"/>
</dbReference>
<feature type="domain" description="Ig-like" evidence="2">
    <location>
        <begin position="454"/>
        <end position="543"/>
    </location>
</feature>
<evidence type="ECO:0000256" key="1">
    <source>
        <dbReference type="SAM" id="Phobius"/>
    </source>
</evidence>
<name>A0A6I8S974_XENTR</name>
<dbReference type="AlphaFoldDB" id="A0A6I8S974"/>
<dbReference type="Ensembl" id="ENSXETT00000098660">
    <property type="protein sequence ID" value="ENSXETP00000089207"/>
    <property type="gene ID" value="ENSXETG00000037882"/>
</dbReference>
<feature type="domain" description="Ig-like" evidence="2">
    <location>
        <begin position="171"/>
        <end position="260"/>
    </location>
</feature>
<dbReference type="PANTHER" id="PTHR47633">
    <property type="entry name" value="IMMUNOGLOBULIN"/>
    <property type="match status" value="1"/>
</dbReference>
<dbReference type="FunFam" id="2.60.40.10:FF:000022">
    <property type="entry name" value="Cardiac titin"/>
    <property type="match status" value="7"/>
</dbReference>
<feature type="domain" description="Ig-like" evidence="2">
    <location>
        <begin position="268"/>
        <end position="356"/>
    </location>
</feature>
<feature type="domain" description="Ig-like" evidence="2">
    <location>
        <begin position="78"/>
        <end position="167"/>
    </location>
</feature>
<dbReference type="InterPro" id="IPR003599">
    <property type="entry name" value="Ig_sub"/>
</dbReference>
<dbReference type="InterPro" id="IPR007110">
    <property type="entry name" value="Ig-like_dom"/>
</dbReference>
<dbReference type="InterPro" id="IPR013098">
    <property type="entry name" value="Ig_I-set"/>
</dbReference>
<organism evidence="3">
    <name type="scientific">Xenopus tropicalis</name>
    <name type="common">Western clawed frog</name>
    <name type="synonym">Silurana tropicalis</name>
    <dbReference type="NCBI Taxonomy" id="8364"/>
    <lineage>
        <taxon>Eukaryota</taxon>
        <taxon>Metazoa</taxon>
        <taxon>Chordata</taxon>
        <taxon>Craniata</taxon>
        <taxon>Vertebrata</taxon>
        <taxon>Euteleostomi</taxon>
        <taxon>Amphibia</taxon>
        <taxon>Batrachia</taxon>
        <taxon>Anura</taxon>
        <taxon>Pipoidea</taxon>
        <taxon>Pipidae</taxon>
        <taxon>Xenopodinae</taxon>
        <taxon>Xenopus</taxon>
        <taxon>Silurana</taxon>
    </lineage>
</organism>
<keyword evidence="1" id="KW-0812">Transmembrane</keyword>
<feature type="domain" description="Ig-like" evidence="2">
    <location>
        <begin position="547"/>
        <end position="633"/>
    </location>
</feature>
<dbReference type="FunFam" id="2.60.40.10:FF:000218">
    <property type="entry name" value="titin isoform X1"/>
    <property type="match status" value="1"/>
</dbReference>
<dbReference type="GeneTree" id="ENSGT01110000267173"/>
<feature type="domain" description="Ig-like" evidence="2">
    <location>
        <begin position="361"/>
        <end position="446"/>
    </location>
</feature>
<feature type="domain" description="Ig-like" evidence="2">
    <location>
        <begin position="1"/>
        <end position="74"/>
    </location>
</feature>
<reference evidence="3" key="1">
    <citation type="journal article" date="2010" name="Science">
        <title>The genome of the Western clawed frog Xenopus tropicalis.</title>
        <authorList>
            <person name="Hellsten U."/>
            <person name="Harland R.M."/>
            <person name="Gilchrist M.J."/>
            <person name="Hendrix D."/>
            <person name="Jurka J."/>
            <person name="Kapitonov V."/>
            <person name="Ovcharenko I."/>
            <person name="Putnam N.H."/>
            <person name="Shu S."/>
            <person name="Taher L."/>
            <person name="Blitz I.L."/>
            <person name="Blumberg B."/>
            <person name="Dichmann D.S."/>
            <person name="Dubchak I."/>
            <person name="Amaya E."/>
            <person name="Detter J.C."/>
            <person name="Fletcher R."/>
            <person name="Gerhard D.S."/>
            <person name="Goodstein D."/>
            <person name="Graves T."/>
            <person name="Grigoriev I.V."/>
            <person name="Grimwood J."/>
            <person name="Kawashima T."/>
            <person name="Lindquist E."/>
            <person name="Lucas S.M."/>
            <person name="Mead P.E."/>
            <person name="Mitros T."/>
            <person name="Ogino H."/>
            <person name="Ohta Y."/>
            <person name="Poliakov A.V."/>
            <person name="Pollet N."/>
            <person name="Robert J."/>
            <person name="Salamov A."/>
            <person name="Sater A.K."/>
            <person name="Schmutz J."/>
            <person name="Terry A."/>
            <person name="Vize P.D."/>
            <person name="Warren W.C."/>
            <person name="Wells D."/>
            <person name="Wills A."/>
            <person name="Wilson R.K."/>
            <person name="Zimmerman L.B."/>
            <person name="Zorn A.M."/>
            <person name="Grainger R."/>
            <person name="Grammer T."/>
            <person name="Khokha M.K."/>
            <person name="Richardson P.M."/>
            <person name="Rokhsar D.S."/>
        </authorList>
    </citation>
    <scope>NUCLEOTIDE SEQUENCE [LARGE SCALE GENOMIC DNA]</scope>
    <source>
        <strain evidence="3">Nigerian</strain>
    </source>
</reference>
<accession>A0A6I8S974</accession>